<feature type="compositionally biased region" description="Polar residues" evidence="2">
    <location>
        <begin position="30"/>
        <end position="49"/>
    </location>
</feature>
<dbReference type="InterPro" id="IPR052591">
    <property type="entry name" value="CML21-like"/>
</dbReference>
<dbReference type="STRING" id="7260.B4N2C4"/>
<dbReference type="OrthoDB" id="427950at2759"/>
<protein>
    <recommendedName>
        <fullName evidence="3">EF-hand domain-containing protein</fullName>
    </recommendedName>
</protein>
<dbReference type="Proteomes" id="UP000007798">
    <property type="component" value="Unassembled WGS sequence"/>
</dbReference>
<evidence type="ECO:0000256" key="2">
    <source>
        <dbReference type="SAM" id="MobiDB-lite"/>
    </source>
</evidence>
<dbReference type="HOGENOM" id="CLU_611483_0_0_1"/>
<dbReference type="CDD" id="cd00051">
    <property type="entry name" value="EFh"/>
    <property type="match status" value="1"/>
</dbReference>
<dbReference type="Gene3D" id="1.10.238.10">
    <property type="entry name" value="EF-hand"/>
    <property type="match status" value="1"/>
</dbReference>
<feature type="region of interest" description="Disordered" evidence="2">
    <location>
        <begin position="88"/>
        <end position="126"/>
    </location>
</feature>
<evidence type="ECO:0000259" key="3">
    <source>
        <dbReference type="PROSITE" id="PS50222"/>
    </source>
</evidence>
<dbReference type="FunCoup" id="B4N2C4">
    <property type="interactions" value="2"/>
</dbReference>
<dbReference type="InterPro" id="IPR011992">
    <property type="entry name" value="EF-hand-dom_pair"/>
</dbReference>
<keyword evidence="1" id="KW-0106">Calcium</keyword>
<feature type="region of interest" description="Disordered" evidence="2">
    <location>
        <begin position="29"/>
        <end position="49"/>
    </location>
</feature>
<feature type="domain" description="EF-hand" evidence="3">
    <location>
        <begin position="252"/>
        <end position="287"/>
    </location>
</feature>
<dbReference type="eggNOG" id="ENOG502RYVV">
    <property type="taxonomic scope" value="Eukaryota"/>
</dbReference>
<name>B4N2C4_DROWI</name>
<dbReference type="SMART" id="SM00054">
    <property type="entry name" value="EFh"/>
    <property type="match status" value="3"/>
</dbReference>
<dbReference type="InterPro" id="IPR002048">
    <property type="entry name" value="EF_hand_dom"/>
</dbReference>
<dbReference type="EMBL" id="CH963925">
    <property type="protein sequence ID" value="EDW78513.2"/>
    <property type="molecule type" value="Genomic_DNA"/>
</dbReference>
<dbReference type="PROSITE" id="PS00018">
    <property type="entry name" value="EF_HAND_1"/>
    <property type="match status" value="2"/>
</dbReference>
<proteinExistence type="predicted"/>
<evidence type="ECO:0000313" key="4">
    <source>
        <dbReference type="EMBL" id="EDW78513.2"/>
    </source>
</evidence>
<feature type="domain" description="EF-hand" evidence="3">
    <location>
        <begin position="130"/>
        <end position="165"/>
    </location>
</feature>
<gene>
    <name evidence="4" type="primary">Dwil\GK16144</name>
    <name evidence="4" type="ORF">Dwil_GK16144</name>
</gene>
<dbReference type="InterPro" id="IPR018247">
    <property type="entry name" value="EF_Hand_1_Ca_BS"/>
</dbReference>
<feature type="compositionally biased region" description="Acidic residues" evidence="2">
    <location>
        <begin position="100"/>
        <end position="109"/>
    </location>
</feature>
<dbReference type="GO" id="GO:0050829">
    <property type="term" value="P:defense response to Gram-negative bacterium"/>
    <property type="evidence" value="ECO:0007669"/>
    <property type="project" value="EnsemblMetazoa"/>
</dbReference>
<dbReference type="PROSITE" id="PS50222">
    <property type="entry name" value="EF_HAND_2"/>
    <property type="match status" value="2"/>
</dbReference>
<reference evidence="4 5" key="1">
    <citation type="journal article" date="2007" name="Nature">
        <title>Evolution of genes and genomes on the Drosophila phylogeny.</title>
        <authorList>
            <consortium name="Drosophila 12 Genomes Consortium"/>
            <person name="Clark A.G."/>
            <person name="Eisen M.B."/>
            <person name="Smith D.R."/>
            <person name="Bergman C.M."/>
            <person name="Oliver B."/>
            <person name="Markow T.A."/>
            <person name="Kaufman T.C."/>
            <person name="Kellis M."/>
            <person name="Gelbart W."/>
            <person name="Iyer V.N."/>
            <person name="Pollard D.A."/>
            <person name="Sackton T.B."/>
            <person name="Larracuente A.M."/>
            <person name="Singh N.D."/>
            <person name="Abad J.P."/>
            <person name="Abt D.N."/>
            <person name="Adryan B."/>
            <person name="Aguade M."/>
            <person name="Akashi H."/>
            <person name="Anderson W.W."/>
            <person name="Aquadro C.F."/>
            <person name="Ardell D.H."/>
            <person name="Arguello R."/>
            <person name="Artieri C.G."/>
            <person name="Barbash D.A."/>
            <person name="Barker D."/>
            <person name="Barsanti P."/>
            <person name="Batterham P."/>
            <person name="Batzoglou S."/>
            <person name="Begun D."/>
            <person name="Bhutkar A."/>
            <person name="Blanco E."/>
            <person name="Bosak S.A."/>
            <person name="Bradley R.K."/>
            <person name="Brand A.D."/>
            <person name="Brent M.R."/>
            <person name="Brooks A.N."/>
            <person name="Brown R.H."/>
            <person name="Butlin R.K."/>
            <person name="Caggese C."/>
            <person name="Calvi B.R."/>
            <person name="Bernardo de Carvalho A."/>
            <person name="Caspi A."/>
            <person name="Castrezana S."/>
            <person name="Celniker S.E."/>
            <person name="Chang J.L."/>
            <person name="Chapple C."/>
            <person name="Chatterji S."/>
            <person name="Chinwalla A."/>
            <person name="Civetta A."/>
            <person name="Clifton S.W."/>
            <person name="Comeron J.M."/>
            <person name="Costello J.C."/>
            <person name="Coyne J.A."/>
            <person name="Daub J."/>
            <person name="David R.G."/>
            <person name="Delcher A.L."/>
            <person name="Delehaunty K."/>
            <person name="Do C.B."/>
            <person name="Ebling H."/>
            <person name="Edwards K."/>
            <person name="Eickbush T."/>
            <person name="Evans J.D."/>
            <person name="Filipski A."/>
            <person name="Findeiss S."/>
            <person name="Freyhult E."/>
            <person name="Fulton L."/>
            <person name="Fulton R."/>
            <person name="Garcia A.C."/>
            <person name="Gardiner A."/>
            <person name="Garfield D.A."/>
            <person name="Garvin B.E."/>
            <person name="Gibson G."/>
            <person name="Gilbert D."/>
            <person name="Gnerre S."/>
            <person name="Godfrey J."/>
            <person name="Good R."/>
            <person name="Gotea V."/>
            <person name="Gravely B."/>
            <person name="Greenberg A.J."/>
            <person name="Griffiths-Jones S."/>
            <person name="Gross S."/>
            <person name="Guigo R."/>
            <person name="Gustafson E.A."/>
            <person name="Haerty W."/>
            <person name="Hahn M.W."/>
            <person name="Halligan D.L."/>
            <person name="Halpern A.L."/>
            <person name="Halter G.M."/>
            <person name="Han M.V."/>
            <person name="Heger A."/>
            <person name="Hillier L."/>
            <person name="Hinrichs A.S."/>
            <person name="Holmes I."/>
            <person name="Hoskins R.A."/>
            <person name="Hubisz M.J."/>
            <person name="Hultmark D."/>
            <person name="Huntley M.A."/>
            <person name="Jaffe D.B."/>
            <person name="Jagadeeshan S."/>
            <person name="Jeck W.R."/>
            <person name="Johnson J."/>
            <person name="Jones C.D."/>
            <person name="Jordan W.C."/>
            <person name="Karpen G.H."/>
            <person name="Kataoka E."/>
            <person name="Keightley P.D."/>
            <person name="Kheradpour P."/>
            <person name="Kirkness E.F."/>
            <person name="Koerich L.B."/>
            <person name="Kristiansen K."/>
            <person name="Kudrna D."/>
            <person name="Kulathinal R.J."/>
            <person name="Kumar S."/>
            <person name="Kwok R."/>
            <person name="Lander E."/>
            <person name="Langley C.H."/>
            <person name="Lapoint R."/>
            <person name="Lazzaro B.P."/>
            <person name="Lee S.J."/>
            <person name="Levesque L."/>
            <person name="Li R."/>
            <person name="Lin C.F."/>
            <person name="Lin M.F."/>
            <person name="Lindblad-Toh K."/>
            <person name="Llopart A."/>
            <person name="Long M."/>
            <person name="Low L."/>
            <person name="Lozovsky E."/>
            <person name="Lu J."/>
            <person name="Luo M."/>
            <person name="Machado C.A."/>
            <person name="Makalowski W."/>
            <person name="Marzo M."/>
            <person name="Matsuda M."/>
            <person name="Matzkin L."/>
            <person name="McAllister B."/>
            <person name="McBride C.S."/>
            <person name="McKernan B."/>
            <person name="McKernan K."/>
            <person name="Mendez-Lago M."/>
            <person name="Minx P."/>
            <person name="Mollenhauer M.U."/>
            <person name="Montooth K."/>
            <person name="Mount S.M."/>
            <person name="Mu X."/>
            <person name="Myers E."/>
            <person name="Negre B."/>
            <person name="Newfeld S."/>
            <person name="Nielsen R."/>
            <person name="Noor M.A."/>
            <person name="O'Grady P."/>
            <person name="Pachter L."/>
            <person name="Papaceit M."/>
            <person name="Parisi M.J."/>
            <person name="Parisi M."/>
            <person name="Parts L."/>
            <person name="Pedersen J.S."/>
            <person name="Pesole G."/>
            <person name="Phillippy A.M."/>
            <person name="Ponting C.P."/>
            <person name="Pop M."/>
            <person name="Porcelli D."/>
            <person name="Powell J.R."/>
            <person name="Prohaska S."/>
            <person name="Pruitt K."/>
            <person name="Puig M."/>
            <person name="Quesneville H."/>
            <person name="Ram K.R."/>
            <person name="Rand D."/>
            <person name="Rasmussen M.D."/>
            <person name="Reed L.K."/>
            <person name="Reenan R."/>
            <person name="Reily A."/>
            <person name="Remington K.A."/>
            <person name="Rieger T.T."/>
            <person name="Ritchie M.G."/>
            <person name="Robin C."/>
            <person name="Rogers Y.H."/>
            <person name="Rohde C."/>
            <person name="Rozas J."/>
            <person name="Rubenfield M.J."/>
            <person name="Ruiz A."/>
            <person name="Russo S."/>
            <person name="Salzberg S.L."/>
            <person name="Sanchez-Gracia A."/>
            <person name="Saranga D.J."/>
            <person name="Sato H."/>
            <person name="Schaeffer S.W."/>
            <person name="Schatz M.C."/>
            <person name="Schlenke T."/>
            <person name="Schwartz R."/>
            <person name="Segarra C."/>
            <person name="Singh R.S."/>
            <person name="Sirot L."/>
            <person name="Sirota M."/>
            <person name="Sisneros N.B."/>
            <person name="Smith C.D."/>
            <person name="Smith T.F."/>
            <person name="Spieth J."/>
            <person name="Stage D.E."/>
            <person name="Stark A."/>
            <person name="Stephan W."/>
            <person name="Strausberg R.L."/>
            <person name="Strempel S."/>
            <person name="Sturgill D."/>
            <person name="Sutton G."/>
            <person name="Sutton G.G."/>
            <person name="Tao W."/>
            <person name="Teichmann S."/>
            <person name="Tobari Y.N."/>
            <person name="Tomimura Y."/>
            <person name="Tsolas J.M."/>
            <person name="Valente V.L."/>
            <person name="Venter E."/>
            <person name="Venter J.C."/>
            <person name="Vicario S."/>
            <person name="Vieira F.G."/>
            <person name="Vilella A.J."/>
            <person name="Villasante A."/>
            <person name="Walenz B."/>
            <person name="Wang J."/>
            <person name="Wasserman M."/>
            <person name="Watts T."/>
            <person name="Wilson D."/>
            <person name="Wilson R.K."/>
            <person name="Wing R.A."/>
            <person name="Wolfner M.F."/>
            <person name="Wong A."/>
            <person name="Wong G.K."/>
            <person name="Wu C.I."/>
            <person name="Wu G."/>
            <person name="Yamamoto D."/>
            <person name="Yang H.P."/>
            <person name="Yang S.P."/>
            <person name="Yorke J.A."/>
            <person name="Yoshida K."/>
            <person name="Zdobnov E."/>
            <person name="Zhang P."/>
            <person name="Zhang Y."/>
            <person name="Zimin A.V."/>
            <person name="Baldwin J."/>
            <person name="Abdouelleil A."/>
            <person name="Abdulkadir J."/>
            <person name="Abebe A."/>
            <person name="Abera B."/>
            <person name="Abreu J."/>
            <person name="Acer S.C."/>
            <person name="Aftuck L."/>
            <person name="Alexander A."/>
            <person name="An P."/>
            <person name="Anderson E."/>
            <person name="Anderson S."/>
            <person name="Arachi H."/>
            <person name="Azer M."/>
            <person name="Bachantsang P."/>
            <person name="Barry A."/>
            <person name="Bayul T."/>
            <person name="Berlin A."/>
            <person name="Bessette D."/>
            <person name="Bloom T."/>
            <person name="Blye J."/>
            <person name="Boguslavskiy L."/>
            <person name="Bonnet C."/>
            <person name="Boukhgalter B."/>
            <person name="Bourzgui I."/>
            <person name="Brown A."/>
            <person name="Cahill P."/>
            <person name="Channer S."/>
            <person name="Cheshatsang Y."/>
            <person name="Chuda L."/>
            <person name="Citroen M."/>
            <person name="Collymore A."/>
            <person name="Cooke P."/>
            <person name="Costello M."/>
            <person name="D'Aco K."/>
            <person name="Daza R."/>
            <person name="De Haan G."/>
            <person name="DeGray S."/>
            <person name="DeMaso C."/>
            <person name="Dhargay N."/>
            <person name="Dooley K."/>
            <person name="Dooley E."/>
            <person name="Doricent M."/>
            <person name="Dorje P."/>
            <person name="Dorjee K."/>
            <person name="Dupes A."/>
            <person name="Elong R."/>
            <person name="Falk J."/>
            <person name="Farina A."/>
            <person name="Faro S."/>
            <person name="Ferguson D."/>
            <person name="Fisher S."/>
            <person name="Foley C.D."/>
            <person name="Franke A."/>
            <person name="Friedrich D."/>
            <person name="Gadbois L."/>
            <person name="Gearin G."/>
            <person name="Gearin C.R."/>
            <person name="Giannoukos G."/>
            <person name="Goode T."/>
            <person name="Graham J."/>
            <person name="Grandbois E."/>
            <person name="Grewal S."/>
            <person name="Gyaltsen K."/>
            <person name="Hafez N."/>
            <person name="Hagos B."/>
            <person name="Hall J."/>
            <person name="Henson C."/>
            <person name="Hollinger A."/>
            <person name="Honan T."/>
            <person name="Huard M.D."/>
            <person name="Hughes L."/>
            <person name="Hurhula B."/>
            <person name="Husby M.E."/>
            <person name="Kamat A."/>
            <person name="Kanga B."/>
            <person name="Kashin S."/>
            <person name="Khazanovich D."/>
            <person name="Kisner P."/>
            <person name="Lance K."/>
            <person name="Lara M."/>
            <person name="Lee W."/>
            <person name="Lennon N."/>
            <person name="Letendre F."/>
            <person name="LeVine R."/>
            <person name="Lipovsky A."/>
            <person name="Liu X."/>
            <person name="Liu J."/>
            <person name="Liu S."/>
            <person name="Lokyitsang T."/>
            <person name="Lokyitsang Y."/>
            <person name="Lubonja R."/>
            <person name="Lui A."/>
            <person name="MacDonald P."/>
            <person name="Magnisalis V."/>
            <person name="Maru K."/>
            <person name="Matthews C."/>
            <person name="McCusker W."/>
            <person name="McDonough S."/>
            <person name="Mehta T."/>
            <person name="Meldrim J."/>
            <person name="Meneus L."/>
            <person name="Mihai O."/>
            <person name="Mihalev A."/>
            <person name="Mihova T."/>
            <person name="Mittelman R."/>
            <person name="Mlenga V."/>
            <person name="Montmayeur A."/>
            <person name="Mulrain L."/>
            <person name="Navidi A."/>
            <person name="Naylor J."/>
            <person name="Negash T."/>
            <person name="Nguyen T."/>
            <person name="Nguyen N."/>
            <person name="Nicol R."/>
            <person name="Norbu C."/>
            <person name="Norbu N."/>
            <person name="Novod N."/>
            <person name="O'Neill B."/>
            <person name="Osman S."/>
            <person name="Markiewicz E."/>
            <person name="Oyono O.L."/>
            <person name="Patti C."/>
            <person name="Phunkhang P."/>
            <person name="Pierre F."/>
            <person name="Priest M."/>
            <person name="Raghuraman S."/>
            <person name="Rege F."/>
            <person name="Reyes R."/>
            <person name="Rise C."/>
            <person name="Rogov P."/>
            <person name="Ross K."/>
            <person name="Ryan E."/>
            <person name="Settipalli S."/>
            <person name="Shea T."/>
            <person name="Sherpa N."/>
            <person name="Shi L."/>
            <person name="Shih D."/>
            <person name="Sparrow T."/>
            <person name="Spaulding J."/>
            <person name="Stalker J."/>
            <person name="Stange-Thomann N."/>
            <person name="Stavropoulos S."/>
            <person name="Stone C."/>
            <person name="Strader C."/>
            <person name="Tesfaye S."/>
            <person name="Thomson T."/>
            <person name="Thoulutsang Y."/>
            <person name="Thoulutsang D."/>
            <person name="Topham K."/>
            <person name="Topping I."/>
            <person name="Tsamla T."/>
            <person name="Vassiliev H."/>
            <person name="Vo A."/>
            <person name="Wangchuk T."/>
            <person name="Wangdi T."/>
            <person name="Weiand M."/>
            <person name="Wilkinson J."/>
            <person name="Wilson A."/>
            <person name="Yadav S."/>
            <person name="Young G."/>
            <person name="Yu Q."/>
            <person name="Zembek L."/>
            <person name="Zhong D."/>
            <person name="Zimmer A."/>
            <person name="Zwirko Z."/>
            <person name="Jaffe D.B."/>
            <person name="Alvarez P."/>
            <person name="Brockman W."/>
            <person name="Butler J."/>
            <person name="Chin C."/>
            <person name="Gnerre S."/>
            <person name="Grabherr M."/>
            <person name="Kleber M."/>
            <person name="Mauceli E."/>
            <person name="MacCallum I."/>
        </authorList>
    </citation>
    <scope>NUCLEOTIDE SEQUENCE [LARGE SCALE GENOMIC DNA]</scope>
    <source>
        <strain evidence="5">Tucson 14030-0811.24</strain>
    </source>
</reference>
<dbReference type="GO" id="GO:0005509">
    <property type="term" value="F:calcium ion binding"/>
    <property type="evidence" value="ECO:0007669"/>
    <property type="project" value="InterPro"/>
</dbReference>
<evidence type="ECO:0000313" key="5">
    <source>
        <dbReference type="Proteomes" id="UP000007798"/>
    </source>
</evidence>
<dbReference type="AlphaFoldDB" id="B4N2C4"/>
<sequence>MAFSIVSRGLLRTSREILERNMAATVGALHQQQHQRPLSTISPPSSTHSDYNRLLLVASGAGSQQQQQPWHQMPAAAVQQAVRQYSKKTAGAATLRREESDSDSDSDDEFERRRQKNAKSKRSERGDSAFWRRKMRTLHRIMDVNHDGVISFDDFNLLAKRFNDLGHLTPEVAAEFTDVIKQTWEEQFGEITPYNLVTAEQFLTDLHHRLNDKKMAKRIGRFLPYLFKAVDFDHTGHLDLEQYKLFFRCLGLTEDDAAVSFAVIDKNGDGQLSLKEFVHLGRQFFLTEDESKISKMFWGPLIADH</sequence>
<dbReference type="PANTHER" id="PTHR23064">
    <property type="entry name" value="TROPONIN"/>
    <property type="match status" value="1"/>
</dbReference>
<dbReference type="FunFam" id="1.10.238.10:FF:000346">
    <property type="entry name" value="Sarcoplasmic Calcium-Binding protein"/>
    <property type="match status" value="1"/>
</dbReference>
<organism evidence="4 5">
    <name type="scientific">Drosophila willistoni</name>
    <name type="common">Fruit fly</name>
    <dbReference type="NCBI Taxonomy" id="7260"/>
    <lineage>
        <taxon>Eukaryota</taxon>
        <taxon>Metazoa</taxon>
        <taxon>Ecdysozoa</taxon>
        <taxon>Arthropoda</taxon>
        <taxon>Hexapoda</taxon>
        <taxon>Insecta</taxon>
        <taxon>Pterygota</taxon>
        <taxon>Neoptera</taxon>
        <taxon>Endopterygota</taxon>
        <taxon>Diptera</taxon>
        <taxon>Brachycera</taxon>
        <taxon>Muscomorpha</taxon>
        <taxon>Ephydroidea</taxon>
        <taxon>Drosophilidae</taxon>
        <taxon>Drosophila</taxon>
        <taxon>Sophophora</taxon>
    </lineage>
</organism>
<evidence type="ECO:0000256" key="1">
    <source>
        <dbReference type="ARBA" id="ARBA00022837"/>
    </source>
</evidence>
<dbReference type="SUPFAM" id="SSF47473">
    <property type="entry name" value="EF-hand"/>
    <property type="match status" value="1"/>
</dbReference>
<dbReference type="KEGG" id="dwi:6644704"/>
<dbReference type="Pfam" id="PF13499">
    <property type="entry name" value="EF-hand_7"/>
    <property type="match status" value="1"/>
</dbReference>
<keyword evidence="5" id="KW-1185">Reference proteome</keyword>
<accession>B4N2C4</accession>
<dbReference type="Pfam" id="PF13202">
    <property type="entry name" value="EF-hand_5"/>
    <property type="match status" value="1"/>
</dbReference>
<dbReference type="InParanoid" id="B4N2C4"/>